<dbReference type="Proteomes" id="UP000094569">
    <property type="component" value="Unassembled WGS sequence"/>
</dbReference>
<protein>
    <submittedName>
        <fullName evidence="2">Uncharacterized protein</fullName>
    </submittedName>
</protein>
<dbReference type="EMBL" id="JXNT01000003">
    <property type="protein sequence ID" value="ODM21212.1"/>
    <property type="molecule type" value="Genomic_DNA"/>
</dbReference>
<feature type="region of interest" description="Disordered" evidence="1">
    <location>
        <begin position="1"/>
        <end position="89"/>
    </location>
</feature>
<feature type="compositionally biased region" description="Polar residues" evidence="1">
    <location>
        <begin position="26"/>
        <end position="35"/>
    </location>
</feature>
<feature type="compositionally biased region" description="Basic and acidic residues" evidence="1">
    <location>
        <begin position="66"/>
        <end position="75"/>
    </location>
</feature>
<comment type="caution">
    <text evidence="2">The sequence shown here is derived from an EMBL/GenBank/DDBJ whole genome shotgun (WGS) entry which is preliminary data.</text>
</comment>
<sequence>MPRGSEYANAPVQSDNPIEAGETKAHGTSGNTDLNRVNKVAEFPEGAKGTGTAANPLSGQGSAGHQDGKGGHEPKTLGQNKGLGAQRFI</sequence>
<dbReference type="AlphaFoldDB" id="A0A1E3BJQ4"/>
<evidence type="ECO:0000313" key="3">
    <source>
        <dbReference type="Proteomes" id="UP000094569"/>
    </source>
</evidence>
<dbReference type="VEuPathDB" id="FungiDB:SI65_04265"/>
<proteinExistence type="predicted"/>
<accession>A0A1E3BJQ4</accession>
<name>A0A1E3BJQ4_ASPCR</name>
<gene>
    <name evidence="2" type="ORF">SI65_04265</name>
</gene>
<organism evidence="2 3">
    <name type="scientific">Aspergillus cristatus</name>
    <name type="common">Chinese Fuzhuan brick tea-fermentation fungus</name>
    <name type="synonym">Eurotium cristatum</name>
    <dbReference type="NCBI Taxonomy" id="573508"/>
    <lineage>
        <taxon>Eukaryota</taxon>
        <taxon>Fungi</taxon>
        <taxon>Dikarya</taxon>
        <taxon>Ascomycota</taxon>
        <taxon>Pezizomycotina</taxon>
        <taxon>Eurotiomycetes</taxon>
        <taxon>Eurotiomycetidae</taxon>
        <taxon>Eurotiales</taxon>
        <taxon>Aspergillaceae</taxon>
        <taxon>Aspergillus</taxon>
        <taxon>Aspergillus subgen. Aspergillus</taxon>
    </lineage>
</organism>
<reference evidence="2 3" key="1">
    <citation type="journal article" date="2016" name="BMC Genomics">
        <title>Comparative genomic and transcriptomic analyses of the Fuzhuan brick tea-fermentation fungus Aspergillus cristatus.</title>
        <authorList>
            <person name="Ge Y."/>
            <person name="Wang Y."/>
            <person name="Liu Y."/>
            <person name="Tan Y."/>
            <person name="Ren X."/>
            <person name="Zhang X."/>
            <person name="Hyde K.D."/>
            <person name="Liu Y."/>
            <person name="Liu Z."/>
        </authorList>
    </citation>
    <scope>NUCLEOTIDE SEQUENCE [LARGE SCALE GENOMIC DNA]</scope>
    <source>
        <strain evidence="2 3">GZAAS20.1005</strain>
    </source>
</reference>
<evidence type="ECO:0000313" key="2">
    <source>
        <dbReference type="EMBL" id="ODM21212.1"/>
    </source>
</evidence>
<dbReference type="OrthoDB" id="3439627at2759"/>
<evidence type="ECO:0000256" key="1">
    <source>
        <dbReference type="SAM" id="MobiDB-lite"/>
    </source>
</evidence>
<keyword evidence="3" id="KW-1185">Reference proteome</keyword>